<dbReference type="InterPro" id="IPR011055">
    <property type="entry name" value="Dup_hybrid_motif"/>
</dbReference>
<organism evidence="1">
    <name type="scientific">marine metagenome</name>
    <dbReference type="NCBI Taxonomy" id="408172"/>
    <lineage>
        <taxon>unclassified sequences</taxon>
        <taxon>metagenomes</taxon>
        <taxon>ecological metagenomes</taxon>
    </lineage>
</organism>
<dbReference type="PANTHER" id="PTHR21666">
    <property type="entry name" value="PEPTIDASE-RELATED"/>
    <property type="match status" value="1"/>
</dbReference>
<proteinExistence type="predicted"/>
<sequence length="748" mass="83924">VKLYTLILATILFLSDFLSAQDYIWPLKLGRVVSSNFANPRPRRFHAGLDISTEGKTGHEVVAIDSGYVERIRVSSDGYGRILYQKLNDGKTVVYAHLDGFTDLLNEIIRFEQKRNRSYDVDKYFRPNEMLVNKGDFIGYSGDSGGAFGPHLHFEMRDTLNRPINPFTNGFGMDDRHRPKMDRLAVIPLSPEAVINGVTLPQVFPLHRKSAALYEFPDTIHVFNTVGLALSAVDEITGFAIKYNITGAALFVDDAEQFRLEFDHYSFTNNHLLEMSVDNSLRRLNDGNFHRLFVINNETKSDFVKGSSHGRLSLSPGYHSVSLRVFDHAQNVTRIQGTLYIAPPTRVRAEILSEKASTITVAIHPDGSPFPITDFVCYAFNAKGYPEVKVDPISKEKSDRALVVELPKKLTRNRILQFMGINSLGGVSEAYHLPYKAEVADHMTTPFQLSVSHLEKSVVIEVAARGYFQQAANLTLKGSKLLNLPLKQVRPGVFHSAPLKPQDLAKMEEVTFTVSGAAVREMRFRFNPELSVGAESVAAFSIDGKCVLQTTKQTFYDTTAFWIEAVENPVSLETGRFTSKVYQLQPFDRALKDSARVSIQLKKSESAEKKGIFYYDQKAGWTYLPSKFSIVDRLLSAPLYSFEAVAVIEDTVPPRIYDFYPGQKASYSSPDFTTISGKVEDDLAGIGKDKDIQMTLDGESLYFEYHPIKKEVRYRLDGFLGAGQYQLVITATDQVGNRSTKEITFSVN</sequence>
<dbReference type="SUPFAM" id="SSF51261">
    <property type="entry name" value="Duplicated hybrid motif"/>
    <property type="match status" value="1"/>
</dbReference>
<protein>
    <recommendedName>
        <fullName evidence="2">Peptidase M23 domain-containing protein</fullName>
    </recommendedName>
</protein>
<dbReference type="GO" id="GO:0004222">
    <property type="term" value="F:metalloendopeptidase activity"/>
    <property type="evidence" value="ECO:0007669"/>
    <property type="project" value="TreeGrafter"/>
</dbReference>
<dbReference type="InterPro" id="IPR050570">
    <property type="entry name" value="Cell_wall_metabolism_enzyme"/>
</dbReference>
<evidence type="ECO:0000313" key="1">
    <source>
        <dbReference type="EMBL" id="SVA74337.1"/>
    </source>
</evidence>
<name>A0A381YD38_9ZZZZ</name>
<dbReference type="CDD" id="cd12797">
    <property type="entry name" value="M23_peptidase"/>
    <property type="match status" value="1"/>
</dbReference>
<gene>
    <name evidence="1" type="ORF">METZ01_LOCUS127191</name>
</gene>
<dbReference type="PANTHER" id="PTHR21666:SF270">
    <property type="entry name" value="MUREIN HYDROLASE ACTIVATOR ENVC"/>
    <property type="match status" value="1"/>
</dbReference>
<dbReference type="Gene3D" id="2.70.70.10">
    <property type="entry name" value="Glucose Permease (Domain IIA)"/>
    <property type="match status" value="1"/>
</dbReference>
<evidence type="ECO:0008006" key="2">
    <source>
        <dbReference type="Google" id="ProtNLM"/>
    </source>
</evidence>
<dbReference type="AlphaFoldDB" id="A0A381YD38"/>
<dbReference type="EMBL" id="UINC01017826">
    <property type="protein sequence ID" value="SVA74337.1"/>
    <property type="molecule type" value="Genomic_DNA"/>
</dbReference>
<accession>A0A381YD38</accession>
<reference evidence="1" key="1">
    <citation type="submission" date="2018-05" db="EMBL/GenBank/DDBJ databases">
        <authorList>
            <person name="Lanie J.A."/>
            <person name="Ng W.-L."/>
            <person name="Kazmierczak K.M."/>
            <person name="Andrzejewski T.M."/>
            <person name="Davidsen T.M."/>
            <person name="Wayne K.J."/>
            <person name="Tettelin H."/>
            <person name="Glass J.I."/>
            <person name="Rusch D."/>
            <person name="Podicherti R."/>
            <person name="Tsui H.-C.T."/>
            <person name="Winkler M.E."/>
        </authorList>
    </citation>
    <scope>NUCLEOTIDE SEQUENCE</scope>
</reference>
<feature type="non-terminal residue" evidence="1">
    <location>
        <position position="1"/>
    </location>
</feature>